<keyword evidence="2" id="KW-1185">Reference proteome</keyword>
<evidence type="ECO:0000313" key="1">
    <source>
        <dbReference type="EMBL" id="KAJ2890704.1"/>
    </source>
</evidence>
<keyword evidence="1" id="KW-0436">Ligase</keyword>
<dbReference type="EMBL" id="JANBVB010001247">
    <property type="protein sequence ID" value="KAJ2890704.1"/>
    <property type="molecule type" value="Genomic_DNA"/>
</dbReference>
<sequence>MSCSIEVPGMPAVAGESKPRIAASKADGQLTANREGVNNMHDNFLRGMELSGKDAAFLGHRPIGADGVPGPYTWMTYGEVNQIASSVGSGFAKLGVAHQSCIGLFSPNRIEWSVVEHASYIYNYITVPMYDTLGIDAIKHMAVETEMTLLAIAPEKLSIFFDLWASLPLVKTVVVFGQIPAEYADSTSIPEGAKLITLDDVAALGAKDAHAPLPETPAGVDDICTICYTSGTTGTPKGVVLTHMCFLSTVNCVSERIALGFVPHLDNTDIHLSILPLAHCLERCLHAVLTGHGTRIGFNQGDIRKILDDINALKPSILVGVPRIFNRIHDQVWSQVKAKGGMASTLFNHAYNSKKENLKNSSNKHWLWDRLVFKTVRQKFGGNLRLIVSGSAPISADVLDFMRIAFSATVLEGYGLTETTGPGGVSLPNDMKAGNVGCTLGNCMYKLISVPEMNYIADSTTEKPCGEICVKGNNVFTEYYKRPDLTAEAKSADGWFYTGDIGTFDERGNLVIIDRRKNMFKLSQGEYVAPERIEVVYTNSPLVDQTYIHGDSLQNAVVAIVVPNEEYMRRMIAETPALAHLATKDLSYAELCLHPEVVGFYIIMFQGWGRKNDLKGFEVPKNIFLESTPFSIENDILTPTLKVKRPVAKELYMPTIKRLYTELEAKASKD</sequence>
<reference evidence="1" key="1">
    <citation type="submission" date="2022-07" db="EMBL/GenBank/DDBJ databases">
        <title>Phylogenomic reconstructions and comparative analyses of Kickxellomycotina fungi.</title>
        <authorList>
            <person name="Reynolds N.K."/>
            <person name="Stajich J.E."/>
            <person name="Barry K."/>
            <person name="Grigoriev I.V."/>
            <person name="Crous P."/>
            <person name="Smith M.E."/>
        </authorList>
    </citation>
    <scope>NUCLEOTIDE SEQUENCE</scope>
    <source>
        <strain evidence="1">CBS 190363</strain>
    </source>
</reference>
<organism evidence="1 2">
    <name type="scientific">Coemansia aciculifera</name>
    <dbReference type="NCBI Taxonomy" id="417176"/>
    <lineage>
        <taxon>Eukaryota</taxon>
        <taxon>Fungi</taxon>
        <taxon>Fungi incertae sedis</taxon>
        <taxon>Zoopagomycota</taxon>
        <taxon>Kickxellomycotina</taxon>
        <taxon>Kickxellomycetes</taxon>
        <taxon>Kickxellales</taxon>
        <taxon>Kickxellaceae</taxon>
        <taxon>Coemansia</taxon>
    </lineage>
</organism>
<dbReference type="EC" id="6.2.1.3" evidence="1"/>
<evidence type="ECO:0000313" key="2">
    <source>
        <dbReference type="Proteomes" id="UP001139981"/>
    </source>
</evidence>
<name>A0ACC1M0U0_9FUNG</name>
<gene>
    <name evidence="1" type="primary">FAA2_7</name>
    <name evidence="1" type="ORF">IWW38_003987</name>
</gene>
<accession>A0ACC1M0U0</accession>
<dbReference type="Proteomes" id="UP001139981">
    <property type="component" value="Unassembled WGS sequence"/>
</dbReference>
<protein>
    <submittedName>
        <fullName evidence="1">Medium-chain fatty acid-CoA ligase faa2</fullName>
        <ecNumber evidence="1">6.2.1.3</ecNumber>
    </submittedName>
</protein>
<proteinExistence type="predicted"/>
<comment type="caution">
    <text evidence="1">The sequence shown here is derived from an EMBL/GenBank/DDBJ whole genome shotgun (WGS) entry which is preliminary data.</text>
</comment>